<evidence type="ECO:0000313" key="4">
    <source>
        <dbReference type="EMBL" id="ADH86045.1"/>
    </source>
</evidence>
<dbReference type="RefSeq" id="WP_013163573.1">
    <property type="nucleotide sequence ID" value="NC_014216.1"/>
</dbReference>
<dbReference type="KEGG" id="dak:DaAHT2_1350"/>
<evidence type="ECO:0000256" key="3">
    <source>
        <dbReference type="PROSITE-ProRule" id="PRU00339"/>
    </source>
</evidence>
<dbReference type="Proteomes" id="UP000001508">
    <property type="component" value="Chromosome"/>
</dbReference>
<evidence type="ECO:0000256" key="1">
    <source>
        <dbReference type="ARBA" id="ARBA00022737"/>
    </source>
</evidence>
<keyword evidence="2 3" id="KW-0802">TPR repeat</keyword>
<evidence type="ECO:0000256" key="2">
    <source>
        <dbReference type="ARBA" id="ARBA00022803"/>
    </source>
</evidence>
<dbReference type="SUPFAM" id="SSF48452">
    <property type="entry name" value="TPR-like"/>
    <property type="match status" value="3"/>
</dbReference>
<keyword evidence="5" id="KW-1185">Reference proteome</keyword>
<dbReference type="EMBL" id="CP001940">
    <property type="protein sequence ID" value="ADH86045.1"/>
    <property type="molecule type" value="Genomic_DNA"/>
</dbReference>
<dbReference type="InterPro" id="IPR051012">
    <property type="entry name" value="CellSynth/LPSAsmb/PSIAsmb"/>
</dbReference>
<dbReference type="InterPro" id="IPR011990">
    <property type="entry name" value="TPR-like_helical_dom_sf"/>
</dbReference>
<dbReference type="eggNOG" id="COG0457">
    <property type="taxonomic scope" value="Bacteria"/>
</dbReference>
<dbReference type="Pfam" id="PF14559">
    <property type="entry name" value="TPR_19"/>
    <property type="match status" value="2"/>
</dbReference>
<dbReference type="Gene3D" id="1.25.40.10">
    <property type="entry name" value="Tetratricopeptide repeat domain"/>
    <property type="match status" value="5"/>
</dbReference>
<dbReference type="InterPro" id="IPR019734">
    <property type="entry name" value="TPR_rpt"/>
</dbReference>
<dbReference type="STRING" id="589865.DaAHT2_1350"/>
<name>D6Z3C0_DESAT</name>
<feature type="repeat" description="TPR" evidence="3">
    <location>
        <begin position="281"/>
        <end position="314"/>
    </location>
</feature>
<accession>D6Z3C0</accession>
<dbReference type="InParanoid" id="D6Z3C0"/>
<feature type="repeat" description="TPR" evidence="3">
    <location>
        <begin position="350"/>
        <end position="383"/>
    </location>
</feature>
<reference evidence="5" key="1">
    <citation type="submission" date="2010-02" db="EMBL/GenBank/DDBJ databases">
        <title>Complete sequence of Desulfurivibrio alkaliphilus AHT2.</title>
        <authorList>
            <consortium name="US DOE Joint Genome Institute"/>
            <person name="Pitluck S."/>
            <person name="Chertkov O."/>
            <person name="Detter J.C."/>
            <person name="Han C."/>
            <person name="Tapia R."/>
            <person name="Larimer F."/>
            <person name="Land M."/>
            <person name="Hauser L."/>
            <person name="Kyrpides N."/>
            <person name="Mikhailova N."/>
            <person name="Sorokin D.Y."/>
            <person name="Muyzer G."/>
            <person name="Woyke T."/>
        </authorList>
    </citation>
    <scope>NUCLEOTIDE SEQUENCE [LARGE SCALE GENOMIC DNA]</scope>
    <source>
        <strain evidence="5">DSM 19089 / UNIQEM U267 / AHT2</strain>
    </source>
</reference>
<dbReference type="HOGENOM" id="CLU_258127_0_0_7"/>
<dbReference type="PANTHER" id="PTHR45586">
    <property type="entry name" value="TPR REPEAT-CONTAINING PROTEIN PA4667"/>
    <property type="match status" value="1"/>
</dbReference>
<organism evidence="4 5">
    <name type="scientific">Desulfurivibrio alkaliphilus (strain DSM 19089 / UNIQEM U267 / AHT2)</name>
    <dbReference type="NCBI Taxonomy" id="589865"/>
    <lineage>
        <taxon>Bacteria</taxon>
        <taxon>Pseudomonadati</taxon>
        <taxon>Thermodesulfobacteriota</taxon>
        <taxon>Desulfobulbia</taxon>
        <taxon>Desulfobulbales</taxon>
        <taxon>Desulfobulbaceae</taxon>
        <taxon>Desulfurivibrio</taxon>
    </lineage>
</organism>
<dbReference type="Pfam" id="PF13432">
    <property type="entry name" value="TPR_16"/>
    <property type="match status" value="3"/>
</dbReference>
<protein>
    <submittedName>
        <fullName evidence="4">Tetratricopeptide TPR_2 repeat protein</fullName>
    </submittedName>
</protein>
<dbReference type="SMART" id="SM00028">
    <property type="entry name" value="TPR"/>
    <property type="match status" value="7"/>
</dbReference>
<dbReference type="OrthoDB" id="5427875at2"/>
<sequence length="1335" mass="150349">MVRLPVMLLLLLLGGAVPALGEVGGDLVPAREITQQDGPMPGWLKQWRQARDLVRRGEYRQAAPVYEELLAQREDLREARWELARLWLQLGTAERALGHFELLREAAPYEPRYARGLATALLAVGRSARAAELFQGLLVQFPDDPDLLAGLVTALVRQGREAEALEYQERLVKLRGVDGDEGAELARLYQRLGRPQQARPLVNRLAGRPDAAPELLRLAAEVHEDLGRSERAVAYWRRLLAKEPADPRAQARVEAHMLAAGSGEEALGYLQPALATDPDNPWLLRRLGQVHLELGRPDQALPYLERALEGQPADQQVLQLALQAYDATGQQAESLLVLERLLALEGEASPEKLRQAAQIYQERGQYAKALELYPRIMAYYPDQPEVMAEKLRLLDRLGRENEIGLMLRSPGWRTRTPEILAAWHALEPDDGRVMTALVFAHLEQGEWEAAEEVLARLAVVAPNDPEMLRARAAWAEGRNRPWAALQDYEELLAQQPDRLEVRRRALSLAAQLGLAERVELHLSYLEAVESAFSRRLELVQARLELGDSDGALRALDRLAAEFPEPQRQLELALSRAEVYRLADLPYESEQVLRKALLWGENLPAVYRSLFELTLATGRYPEAEVWLTALTRQQSEEPAAMLRLRLLSARGDHRAVLRLLPSLLLAEEPVDESDRLRAARFFWAADALWSAEQQVRELLEQDKVEPEVLVLAAMISQRRGQRAAEQEFMDRLEEWAQHDPGRQLQLAAILQRYERFPQAAALAARAAAGMPGSVGAGMLQVEALAAVPDNRAAWQALQELPAAGVGLYKVRRQKLELLLRLGYMSEVVALSEELSRAHPWSEPALALARLHALWMQRQWRPVLAELESRLTPEVGSLLAAGAAELGLAMPSAEPPGLWGRITGASSPLAELTDEVMSPAYAAGLLEGDPRLRRVAAPLYAEYRWQQRLALELRARAAIERRDFFAAAREYEQLDSNYPDEGPILYDLAGVHSRFQRWEAEAAIYRRLQAADLHYPGLAEARMRSDLKRRQRSTLGYEYRRERGRDGYVASGREALTASHWWAPLLGHEMDFSYSRLRYRNTDGPGTLNANQAELLYRRDAFAGVDLLLGVGAWLTAGDSGEGRNSVLGRAEIAGDLGDRLRGRIAYRREAVEDTLAALQRGIRADTIAVEGAVDLLTRLELGSAYSFRYFSDNNQTHGYDLWATYALLPDPTLLTFSYLYEYLDSREGPQGGGVRLDDGFADDDHPYWAPLNFWRKTFALSFRHQLSDDPFMRDRPRYYTLRYATSYDSASYGQQSLEGVFFLELSDSLIWQAGFGLVSGSDYRQRRLDSSLTYRW</sequence>
<dbReference type="PROSITE" id="PS50005">
    <property type="entry name" value="TPR"/>
    <property type="match status" value="2"/>
</dbReference>
<dbReference type="PANTHER" id="PTHR45586:SF1">
    <property type="entry name" value="LIPOPOLYSACCHARIDE ASSEMBLY PROTEIN B"/>
    <property type="match status" value="1"/>
</dbReference>
<proteinExistence type="predicted"/>
<evidence type="ECO:0000313" key="5">
    <source>
        <dbReference type="Proteomes" id="UP000001508"/>
    </source>
</evidence>
<gene>
    <name evidence="4" type="ordered locus">DaAHT2_1350</name>
</gene>
<keyword evidence="1" id="KW-0677">Repeat</keyword>